<dbReference type="Proteomes" id="UP000634134">
    <property type="component" value="Unassembled WGS sequence"/>
</dbReference>
<keyword evidence="1" id="KW-0472">Membrane</keyword>
<keyword evidence="3" id="KW-1185">Reference proteome</keyword>
<feature type="transmembrane region" description="Helical" evidence="1">
    <location>
        <begin position="33"/>
        <end position="53"/>
    </location>
</feature>
<evidence type="ECO:0000256" key="1">
    <source>
        <dbReference type="SAM" id="Phobius"/>
    </source>
</evidence>
<organism evidence="2 3">
    <name type="scientific">Dyadobacter subterraneus</name>
    <dbReference type="NCBI Taxonomy" id="2773304"/>
    <lineage>
        <taxon>Bacteria</taxon>
        <taxon>Pseudomonadati</taxon>
        <taxon>Bacteroidota</taxon>
        <taxon>Cytophagia</taxon>
        <taxon>Cytophagales</taxon>
        <taxon>Spirosomataceae</taxon>
        <taxon>Dyadobacter</taxon>
    </lineage>
</organism>
<accession>A0ABR9W8G8</accession>
<protein>
    <recommendedName>
        <fullName evidence="4">Gliding motility protein GldL</fullName>
    </recommendedName>
</protein>
<reference evidence="3" key="1">
    <citation type="submission" date="2023-07" db="EMBL/GenBank/DDBJ databases">
        <title>Dyadobacter sp. nov 'subterranea' isolated from contaminted grondwater.</title>
        <authorList>
            <person name="Szabo I."/>
            <person name="Al-Omari J."/>
            <person name="Szerdahelyi S.G."/>
            <person name="Rado J."/>
        </authorList>
    </citation>
    <scope>NUCLEOTIDE SEQUENCE [LARGE SCALE GENOMIC DNA]</scope>
    <source>
        <strain evidence="3">UP-52</strain>
    </source>
</reference>
<dbReference type="RefSeq" id="WP_194119010.1">
    <property type="nucleotide sequence ID" value="NZ_JACYGY010000001.1"/>
</dbReference>
<evidence type="ECO:0000313" key="3">
    <source>
        <dbReference type="Proteomes" id="UP000634134"/>
    </source>
</evidence>
<name>A0ABR9W8G8_9BACT</name>
<keyword evidence="1" id="KW-0812">Transmembrane</keyword>
<sequence>MKFKSKIGILIAGTLLALAGINLIVDSTTTKNLGAVLTLTGVFTNIVVLLILIKNENMMSDL</sequence>
<gene>
    <name evidence="2" type="ORF">IEE83_02295</name>
</gene>
<proteinExistence type="predicted"/>
<comment type="caution">
    <text evidence="2">The sequence shown here is derived from an EMBL/GenBank/DDBJ whole genome shotgun (WGS) entry which is preliminary data.</text>
</comment>
<keyword evidence="1" id="KW-1133">Transmembrane helix</keyword>
<dbReference type="EMBL" id="JACYGY010000001">
    <property type="protein sequence ID" value="MBE9460701.1"/>
    <property type="molecule type" value="Genomic_DNA"/>
</dbReference>
<evidence type="ECO:0008006" key="4">
    <source>
        <dbReference type="Google" id="ProtNLM"/>
    </source>
</evidence>
<evidence type="ECO:0000313" key="2">
    <source>
        <dbReference type="EMBL" id="MBE9460701.1"/>
    </source>
</evidence>